<protein>
    <recommendedName>
        <fullName evidence="2">OTU domain-containing protein</fullName>
    </recommendedName>
</protein>
<evidence type="ECO:0000313" key="3">
    <source>
        <dbReference type="EMBL" id="KAG2220280.1"/>
    </source>
</evidence>
<evidence type="ECO:0000313" key="4">
    <source>
        <dbReference type="Proteomes" id="UP000646827"/>
    </source>
</evidence>
<dbReference type="EMBL" id="JAEPRB010000146">
    <property type="protein sequence ID" value="KAG2220280.1"/>
    <property type="molecule type" value="Genomic_DNA"/>
</dbReference>
<evidence type="ECO:0000256" key="1">
    <source>
        <dbReference type="SAM" id="MobiDB-lite"/>
    </source>
</evidence>
<dbReference type="InterPro" id="IPR038765">
    <property type="entry name" value="Papain-like_cys_pep_sf"/>
</dbReference>
<comment type="caution">
    <text evidence="3">The sequence shown here is derived from an EMBL/GenBank/DDBJ whole genome shotgun (WGS) entry which is preliminary data.</text>
</comment>
<proteinExistence type="predicted"/>
<feature type="region of interest" description="Disordered" evidence="1">
    <location>
        <begin position="1"/>
        <end position="66"/>
    </location>
</feature>
<evidence type="ECO:0000259" key="2">
    <source>
        <dbReference type="PROSITE" id="PS50802"/>
    </source>
</evidence>
<feature type="compositionally biased region" description="Polar residues" evidence="1">
    <location>
        <begin position="1"/>
        <end position="10"/>
    </location>
</feature>
<dbReference type="InterPro" id="IPR003323">
    <property type="entry name" value="OTU_dom"/>
</dbReference>
<accession>A0A8H7VH38</accession>
<dbReference type="OrthoDB" id="415023at2759"/>
<feature type="compositionally biased region" description="Basic and acidic residues" evidence="1">
    <location>
        <begin position="104"/>
        <end position="120"/>
    </location>
</feature>
<dbReference type="Pfam" id="PF02338">
    <property type="entry name" value="OTU"/>
    <property type="match status" value="1"/>
</dbReference>
<feature type="region of interest" description="Disordered" evidence="1">
    <location>
        <begin position="79"/>
        <end position="132"/>
    </location>
</feature>
<sequence>MSDQLDSTAAPTAAVAPEQHEETIETMQERHRNEEQSLQKKVISLRKSAGSNKKKKKEVQSRINDMEYDLRMKHEKELRALRGEEEDGEDDGISLEQLQQLSVQDEKPEQSKPIKEEQPQKKKPNKAKLRLQRREAEMQRLRDEAEKEASGQVDMAALEKESIQELLGPLKLKVHEIHADGHCLYNAISNQLSKRYNQEVDHQKLRQLAAAYMRNHSDDFIPFLYKDNGDMYSSDDFERYCDEIENTPRWGGQLEILALSRSKEVPIHIVQMGQPVLKVNEEEYSDKQPLKLALINDPFLLTFRYHKHLYSLGAHYNSLLDA</sequence>
<dbReference type="PANTHER" id="PTHR12419:SF10">
    <property type="entry name" value="DEUBIQUITINASE OTUD6B"/>
    <property type="match status" value="1"/>
</dbReference>
<feature type="compositionally biased region" description="Basic and acidic residues" evidence="1">
    <location>
        <begin position="18"/>
        <end position="38"/>
    </location>
</feature>
<dbReference type="Proteomes" id="UP000646827">
    <property type="component" value="Unassembled WGS sequence"/>
</dbReference>
<dbReference type="AlphaFoldDB" id="A0A8H7VH38"/>
<organism evidence="3 4">
    <name type="scientific">Circinella minor</name>
    <dbReference type="NCBI Taxonomy" id="1195481"/>
    <lineage>
        <taxon>Eukaryota</taxon>
        <taxon>Fungi</taxon>
        <taxon>Fungi incertae sedis</taxon>
        <taxon>Mucoromycota</taxon>
        <taxon>Mucoromycotina</taxon>
        <taxon>Mucoromycetes</taxon>
        <taxon>Mucorales</taxon>
        <taxon>Lichtheimiaceae</taxon>
        <taxon>Circinella</taxon>
    </lineage>
</organism>
<feature type="compositionally biased region" description="Acidic residues" evidence="1">
    <location>
        <begin position="84"/>
        <end position="93"/>
    </location>
</feature>
<keyword evidence="4" id="KW-1185">Reference proteome</keyword>
<dbReference type="CDD" id="cd22748">
    <property type="entry name" value="OTU_OTUD6-like"/>
    <property type="match status" value="1"/>
</dbReference>
<dbReference type="GO" id="GO:0016579">
    <property type="term" value="P:protein deubiquitination"/>
    <property type="evidence" value="ECO:0007669"/>
    <property type="project" value="TreeGrafter"/>
</dbReference>
<dbReference type="SUPFAM" id="SSF54001">
    <property type="entry name" value="Cysteine proteinases"/>
    <property type="match status" value="1"/>
</dbReference>
<dbReference type="PROSITE" id="PS50802">
    <property type="entry name" value="OTU"/>
    <property type="match status" value="1"/>
</dbReference>
<feature type="compositionally biased region" description="Basic residues" evidence="1">
    <location>
        <begin position="121"/>
        <end position="131"/>
    </location>
</feature>
<dbReference type="Gene3D" id="3.90.70.80">
    <property type="match status" value="1"/>
</dbReference>
<name>A0A8H7VH38_9FUNG</name>
<feature type="domain" description="OTU" evidence="2">
    <location>
        <begin position="172"/>
        <end position="322"/>
    </location>
</feature>
<dbReference type="GO" id="GO:0004843">
    <property type="term" value="F:cysteine-type deubiquitinase activity"/>
    <property type="evidence" value="ECO:0007669"/>
    <property type="project" value="TreeGrafter"/>
</dbReference>
<gene>
    <name evidence="3" type="ORF">INT45_009895</name>
</gene>
<dbReference type="PANTHER" id="PTHR12419">
    <property type="entry name" value="OTU DOMAIN CONTAINING PROTEIN"/>
    <property type="match status" value="1"/>
</dbReference>
<dbReference type="InterPro" id="IPR050704">
    <property type="entry name" value="Peptidase_C85-like"/>
</dbReference>
<reference evidence="3 4" key="1">
    <citation type="submission" date="2020-12" db="EMBL/GenBank/DDBJ databases">
        <title>Metabolic potential, ecology and presence of endohyphal bacteria is reflected in genomic diversity of Mucoromycotina.</title>
        <authorList>
            <person name="Muszewska A."/>
            <person name="Okrasinska A."/>
            <person name="Steczkiewicz K."/>
            <person name="Drgas O."/>
            <person name="Orlowska M."/>
            <person name="Perlinska-Lenart U."/>
            <person name="Aleksandrzak-Piekarczyk T."/>
            <person name="Szatraj K."/>
            <person name="Zielenkiewicz U."/>
            <person name="Pilsyk S."/>
            <person name="Malc E."/>
            <person name="Mieczkowski P."/>
            <person name="Kruszewska J.S."/>
            <person name="Biernat P."/>
            <person name="Pawlowska J."/>
        </authorList>
    </citation>
    <scope>NUCLEOTIDE SEQUENCE [LARGE SCALE GENOMIC DNA]</scope>
    <source>
        <strain evidence="3 4">CBS 142.35</strain>
    </source>
</reference>